<keyword evidence="3" id="KW-1185">Reference proteome</keyword>
<evidence type="ECO:0000313" key="2">
    <source>
        <dbReference type="EMBL" id="CCO17686.1"/>
    </source>
</evidence>
<dbReference type="RefSeq" id="XP_007511565.1">
    <property type="nucleotide sequence ID" value="XM_007511503.1"/>
</dbReference>
<name>K8EI36_9CHLO</name>
<protein>
    <submittedName>
        <fullName evidence="2">Uncharacterized protein</fullName>
    </submittedName>
</protein>
<dbReference type="PANTHER" id="PTHR36391:SF1">
    <property type="entry name" value="FURRY"/>
    <property type="match status" value="1"/>
</dbReference>
<feature type="region of interest" description="Disordered" evidence="1">
    <location>
        <begin position="1"/>
        <end position="24"/>
    </location>
</feature>
<dbReference type="AlphaFoldDB" id="K8EI36"/>
<proteinExistence type="predicted"/>
<dbReference type="KEGG" id="bpg:Bathy08g00800"/>
<dbReference type="Proteomes" id="UP000198341">
    <property type="component" value="Chromosome 8"/>
</dbReference>
<reference evidence="2 3" key="1">
    <citation type="submission" date="2011-10" db="EMBL/GenBank/DDBJ databases">
        <authorList>
            <person name="Genoscope - CEA"/>
        </authorList>
    </citation>
    <scope>NUCLEOTIDE SEQUENCE [LARGE SCALE GENOMIC DNA]</scope>
    <source>
        <strain evidence="2 3">RCC 1105</strain>
    </source>
</reference>
<dbReference type="eggNOG" id="ENOG502RZBT">
    <property type="taxonomic scope" value="Eukaryota"/>
</dbReference>
<gene>
    <name evidence="2" type="ORF">Bathy08g00800</name>
</gene>
<dbReference type="PANTHER" id="PTHR36391">
    <property type="entry name" value="FURRY"/>
    <property type="match status" value="1"/>
</dbReference>
<accession>K8EI36</accession>
<dbReference type="OrthoDB" id="506252at2759"/>
<sequence length="172" mass="19373">MASKKLAQTIAHSSKEGTTTTTKNVISQTLKKVAPWKITGPASDPEWQNVPVSAEDYRARAPASFPHENVKIPNSEPDRVFNVRYYPRDARRAFEPVLHGREKVKTTYTLSPTENVLAAKEWDERLGNDIKRIDPRDFFPGRRDTSQDYALKSSGYRAVPLLENPGGGYTQL</sequence>
<dbReference type="STRING" id="41875.K8EI36"/>
<organism evidence="2 3">
    <name type="scientific">Bathycoccus prasinos</name>
    <dbReference type="NCBI Taxonomy" id="41875"/>
    <lineage>
        <taxon>Eukaryota</taxon>
        <taxon>Viridiplantae</taxon>
        <taxon>Chlorophyta</taxon>
        <taxon>Mamiellophyceae</taxon>
        <taxon>Mamiellales</taxon>
        <taxon>Bathycoccaceae</taxon>
        <taxon>Bathycoccus</taxon>
    </lineage>
</organism>
<dbReference type="EMBL" id="FO082271">
    <property type="protein sequence ID" value="CCO17686.1"/>
    <property type="molecule type" value="Genomic_DNA"/>
</dbReference>
<evidence type="ECO:0000256" key="1">
    <source>
        <dbReference type="SAM" id="MobiDB-lite"/>
    </source>
</evidence>
<feature type="compositionally biased region" description="Polar residues" evidence="1">
    <location>
        <begin position="10"/>
        <end position="24"/>
    </location>
</feature>
<evidence type="ECO:0000313" key="3">
    <source>
        <dbReference type="Proteomes" id="UP000198341"/>
    </source>
</evidence>
<dbReference type="GeneID" id="19014059"/>